<keyword evidence="8" id="KW-0378">Hydrolase</keyword>
<dbReference type="Gene3D" id="3.40.710.10">
    <property type="entry name" value="DD-peptidase/beta-lactamase superfamily"/>
    <property type="match status" value="1"/>
</dbReference>
<keyword evidence="18" id="KW-1185">Reference proteome</keyword>
<dbReference type="GO" id="GO:0071972">
    <property type="term" value="F:peptidoglycan L,D-transpeptidase activity"/>
    <property type="evidence" value="ECO:0007669"/>
    <property type="project" value="TreeGrafter"/>
</dbReference>
<dbReference type="InterPro" id="IPR017790">
    <property type="entry name" value="Penicillin-binding_protein_2"/>
</dbReference>
<proteinExistence type="predicted"/>
<dbReference type="GO" id="GO:0008360">
    <property type="term" value="P:regulation of cell shape"/>
    <property type="evidence" value="ECO:0007669"/>
    <property type="project" value="UniProtKB-KW"/>
</dbReference>
<evidence type="ECO:0000256" key="4">
    <source>
        <dbReference type="ARBA" id="ARBA00022519"/>
    </source>
</evidence>
<dbReference type="GO" id="GO:0071555">
    <property type="term" value="P:cell wall organization"/>
    <property type="evidence" value="ECO:0007669"/>
    <property type="project" value="UniProtKB-KW"/>
</dbReference>
<evidence type="ECO:0000256" key="6">
    <source>
        <dbReference type="ARBA" id="ARBA00022670"/>
    </source>
</evidence>
<dbReference type="OrthoDB" id="9766847at2"/>
<evidence type="ECO:0000256" key="7">
    <source>
        <dbReference type="ARBA" id="ARBA00022692"/>
    </source>
</evidence>
<dbReference type="EMBL" id="CP003156">
    <property type="protein sequence ID" value="AEV31110.1"/>
    <property type="molecule type" value="Genomic_DNA"/>
</dbReference>
<feature type="domain" description="Penicillin-binding protein dimerisation" evidence="16">
    <location>
        <begin position="47"/>
        <end position="209"/>
    </location>
</feature>
<keyword evidence="9" id="KW-0133">Cell shape</keyword>
<feature type="domain" description="Penicillin-binding protein transpeptidase" evidence="15">
    <location>
        <begin position="248"/>
        <end position="571"/>
    </location>
</feature>
<dbReference type="InterPro" id="IPR005311">
    <property type="entry name" value="PBP_dimer"/>
</dbReference>
<dbReference type="InterPro" id="IPR001460">
    <property type="entry name" value="PCN-bd_Tpept"/>
</dbReference>
<keyword evidence="6" id="KW-0645">Protease</keyword>
<evidence type="ECO:0000256" key="13">
    <source>
        <dbReference type="ARBA" id="ARBA00023316"/>
    </source>
</evidence>
<keyword evidence="12 14" id="KW-0472">Membrane</keyword>
<dbReference type="GO" id="GO:0006508">
    <property type="term" value="P:proteolysis"/>
    <property type="evidence" value="ECO:0007669"/>
    <property type="project" value="UniProtKB-KW"/>
</dbReference>
<sequence>MERKYLFYFFFIGLALIFIARLFYIQVIRTDFRLSAENNVIRKEMVYPGRGLIFDRQGKLLVGNQSAYDIMVVPLQVESLDTLEFCGLLGITKELFISKMAEAKAYSYRKPSVFVKQMSKEHYISLQEKLYSFKGFFPQKRILRDYAYNSAANVTGFIGEASDRFLADHSTYKKGDLVGITGIEKSYEEVLRGRAGIQYKMVDVHNRVKGRFEGGKYDTLPDPGADIICSIDIDLQKYGEQLMNGKRGSVVAIEPSSGEILALVTSPSYNPELMVGRERTKNYGRLFVDSIEKPLYDRGLLAEYPPGSPFKVVNALIGLQEGTLTPTTAYTCHHGFHYGRLHVACHCGTSYPLPLRTGISKSCNNYFCTAFKGIIENYPDAHQGMNAWSEHVKSFGLGKFLNNDLPTGRKGFVPDADYYDRAFGYTGWKAVSAISLGIGQGELLVTPIQLANMTAAIANRGYYYTPHILKKVNGQPVTDPNYTEPKHTTVDPKHFDIVIEGMFDAFEKGTARGSRLEGIEMCGKTGTAENPHGQDHSIFVAFAPKDDPKIAIAIIVENGYWGSRWAAPIASLMIEKYINGEITRETLEKRMLDGSLKEEYQKQLDAVYDKKKLIAENK</sequence>
<dbReference type="NCBIfam" id="TIGR03423">
    <property type="entry name" value="pbp2_mrdA"/>
    <property type="match status" value="1"/>
</dbReference>
<dbReference type="PANTHER" id="PTHR30627">
    <property type="entry name" value="PEPTIDOGLYCAN D,D-TRANSPEPTIDASE"/>
    <property type="match status" value="1"/>
</dbReference>
<keyword evidence="13" id="KW-0961">Cell wall biogenesis/degradation</keyword>
<dbReference type="Gene3D" id="3.90.1310.10">
    <property type="entry name" value="Penicillin-binding protein 2a (Domain 2)"/>
    <property type="match status" value="1"/>
</dbReference>
<evidence type="ECO:0000256" key="1">
    <source>
        <dbReference type="ARBA" id="ARBA00004167"/>
    </source>
</evidence>
<dbReference type="RefSeq" id="WP_014200471.1">
    <property type="nucleotide sequence ID" value="NC_016599.1"/>
</dbReference>
<dbReference type="InterPro" id="IPR050515">
    <property type="entry name" value="Beta-lactam/transpept"/>
</dbReference>
<evidence type="ECO:0000256" key="10">
    <source>
        <dbReference type="ARBA" id="ARBA00022984"/>
    </source>
</evidence>
<evidence type="ECO:0000313" key="17">
    <source>
        <dbReference type="EMBL" id="AEV31110.1"/>
    </source>
</evidence>
<dbReference type="InterPro" id="IPR012338">
    <property type="entry name" value="Beta-lactam/transpept-like"/>
</dbReference>
<keyword evidence="4" id="KW-0997">Cell inner membrane</keyword>
<dbReference type="HOGENOM" id="CLU_009289_1_2_10"/>
<feature type="transmembrane region" description="Helical" evidence="14">
    <location>
        <begin position="6"/>
        <end position="24"/>
    </location>
</feature>
<keyword evidence="10" id="KW-0573">Peptidoglycan synthesis</keyword>
<keyword evidence="5" id="KW-0121">Carboxypeptidase</keyword>
<comment type="subcellular location">
    <subcellularLocation>
        <location evidence="2">Cell membrane</location>
    </subcellularLocation>
    <subcellularLocation>
        <location evidence="1">Membrane</location>
        <topology evidence="1">Single-pass membrane protein</topology>
    </subcellularLocation>
</comment>
<protein>
    <submittedName>
        <fullName evidence="17">Penicillin-binding protein 2</fullName>
    </submittedName>
</protein>
<evidence type="ECO:0000256" key="3">
    <source>
        <dbReference type="ARBA" id="ARBA00022475"/>
    </source>
</evidence>
<dbReference type="KEGG" id="oho:Oweho_0088"/>
<evidence type="ECO:0000256" key="5">
    <source>
        <dbReference type="ARBA" id="ARBA00022645"/>
    </source>
</evidence>
<evidence type="ECO:0000259" key="15">
    <source>
        <dbReference type="Pfam" id="PF00905"/>
    </source>
</evidence>
<evidence type="ECO:0000256" key="12">
    <source>
        <dbReference type="ARBA" id="ARBA00023136"/>
    </source>
</evidence>
<dbReference type="SUPFAM" id="SSF56519">
    <property type="entry name" value="Penicillin binding protein dimerisation domain"/>
    <property type="match status" value="1"/>
</dbReference>
<evidence type="ECO:0000256" key="11">
    <source>
        <dbReference type="ARBA" id="ARBA00022989"/>
    </source>
</evidence>
<dbReference type="Pfam" id="PF03717">
    <property type="entry name" value="PBP_dimer"/>
    <property type="match status" value="1"/>
</dbReference>
<evidence type="ECO:0000256" key="9">
    <source>
        <dbReference type="ARBA" id="ARBA00022960"/>
    </source>
</evidence>
<dbReference type="GO" id="GO:0009002">
    <property type="term" value="F:serine-type D-Ala-D-Ala carboxypeptidase activity"/>
    <property type="evidence" value="ECO:0007669"/>
    <property type="project" value="InterPro"/>
</dbReference>
<dbReference type="SUPFAM" id="SSF56601">
    <property type="entry name" value="beta-lactamase/transpeptidase-like"/>
    <property type="match status" value="1"/>
</dbReference>
<dbReference type="GO" id="GO:0008658">
    <property type="term" value="F:penicillin binding"/>
    <property type="evidence" value="ECO:0007669"/>
    <property type="project" value="InterPro"/>
</dbReference>
<dbReference type="Proteomes" id="UP000005631">
    <property type="component" value="Chromosome"/>
</dbReference>
<dbReference type="GO" id="GO:0005886">
    <property type="term" value="C:plasma membrane"/>
    <property type="evidence" value="ECO:0007669"/>
    <property type="project" value="UniProtKB-SubCell"/>
</dbReference>
<organism evidence="17 18">
    <name type="scientific">Owenweeksia hongkongensis (strain DSM 17368 / CIP 108786 / JCM 12287 / NRRL B-23963 / UST20020801)</name>
    <dbReference type="NCBI Taxonomy" id="926562"/>
    <lineage>
        <taxon>Bacteria</taxon>
        <taxon>Pseudomonadati</taxon>
        <taxon>Bacteroidota</taxon>
        <taxon>Flavobacteriia</taxon>
        <taxon>Flavobacteriales</taxon>
        <taxon>Owenweeksiaceae</taxon>
        <taxon>Owenweeksia</taxon>
    </lineage>
</organism>
<dbReference type="PANTHER" id="PTHR30627:SF2">
    <property type="entry name" value="PEPTIDOGLYCAN D,D-TRANSPEPTIDASE MRDA"/>
    <property type="match status" value="1"/>
</dbReference>
<dbReference type="GO" id="GO:0009252">
    <property type="term" value="P:peptidoglycan biosynthetic process"/>
    <property type="evidence" value="ECO:0007669"/>
    <property type="project" value="UniProtKB-KW"/>
</dbReference>
<evidence type="ECO:0000256" key="2">
    <source>
        <dbReference type="ARBA" id="ARBA00004236"/>
    </source>
</evidence>
<evidence type="ECO:0000259" key="16">
    <source>
        <dbReference type="Pfam" id="PF03717"/>
    </source>
</evidence>
<keyword evidence="11 14" id="KW-1133">Transmembrane helix</keyword>
<dbReference type="STRING" id="926562.Oweho_0088"/>
<name>G8R5W2_OWEHD</name>
<dbReference type="PATRIC" id="fig|926562.3.peg.89"/>
<evidence type="ECO:0000256" key="8">
    <source>
        <dbReference type="ARBA" id="ARBA00022801"/>
    </source>
</evidence>
<keyword evidence="3" id="KW-1003">Cell membrane</keyword>
<evidence type="ECO:0000313" key="18">
    <source>
        <dbReference type="Proteomes" id="UP000005631"/>
    </source>
</evidence>
<dbReference type="Gene3D" id="3.30.1390.30">
    <property type="entry name" value="Penicillin-binding protein 2a, domain 3"/>
    <property type="match status" value="1"/>
</dbReference>
<dbReference type="Pfam" id="PF00905">
    <property type="entry name" value="Transpeptidase"/>
    <property type="match status" value="1"/>
</dbReference>
<dbReference type="FunFam" id="3.40.710.10:FF:000024">
    <property type="entry name" value="Penicillin-binding protein 2"/>
    <property type="match status" value="1"/>
</dbReference>
<reference evidence="17 18" key="1">
    <citation type="journal article" date="2012" name="Stand. Genomic Sci.">
        <title>Genome sequence of the orange-pigmented seawater bacterium Owenweeksia hongkongensis type strain (UST20020801(T)).</title>
        <authorList>
            <person name="Riedel T."/>
            <person name="Held B."/>
            <person name="Nolan M."/>
            <person name="Lucas S."/>
            <person name="Lapidus A."/>
            <person name="Tice H."/>
            <person name="Del Rio T.G."/>
            <person name="Cheng J.F."/>
            <person name="Han C."/>
            <person name="Tapia R."/>
            <person name="Goodwin L.A."/>
            <person name="Pitluck S."/>
            <person name="Liolios K."/>
            <person name="Mavromatis K."/>
            <person name="Pagani I."/>
            <person name="Ivanova N."/>
            <person name="Mikhailova N."/>
            <person name="Pati A."/>
            <person name="Chen A."/>
            <person name="Palaniappan K."/>
            <person name="Rohde M."/>
            <person name="Tindall B.J."/>
            <person name="Detter J.C."/>
            <person name="Goker M."/>
            <person name="Woyke T."/>
            <person name="Bristow J."/>
            <person name="Eisen J.A."/>
            <person name="Markowitz V."/>
            <person name="Hugenholtz P."/>
            <person name="Klenk H.P."/>
            <person name="Kyrpides N.C."/>
        </authorList>
    </citation>
    <scope>NUCLEOTIDE SEQUENCE</scope>
    <source>
        <strain evidence="18">DSM 17368 / JCM 12287 / NRRL B-23963</strain>
    </source>
</reference>
<dbReference type="eggNOG" id="COG0768">
    <property type="taxonomic scope" value="Bacteria"/>
</dbReference>
<gene>
    <name evidence="17" type="ordered locus">Oweho_0088</name>
</gene>
<accession>G8R5W2</accession>
<dbReference type="AlphaFoldDB" id="G8R5W2"/>
<keyword evidence="7 14" id="KW-0812">Transmembrane</keyword>
<dbReference type="InterPro" id="IPR036138">
    <property type="entry name" value="PBP_dimer_sf"/>
</dbReference>
<evidence type="ECO:0000256" key="14">
    <source>
        <dbReference type="SAM" id="Phobius"/>
    </source>
</evidence>